<dbReference type="AlphaFoldDB" id="K0NAN9"/>
<dbReference type="KEGG" id="dto:TOL2_C30150"/>
<gene>
    <name evidence="1" type="ordered locus">TOL2_C30150</name>
</gene>
<dbReference type="EMBL" id="FO203503">
    <property type="protein sequence ID" value="CCK81174.1"/>
    <property type="molecule type" value="Genomic_DNA"/>
</dbReference>
<accession>K0NAN9</accession>
<protein>
    <submittedName>
        <fullName evidence="1">Uncharacterized protein</fullName>
    </submittedName>
</protein>
<organism evidence="1 2">
    <name type="scientific">Desulfobacula toluolica (strain DSM 7467 / Tol2)</name>
    <dbReference type="NCBI Taxonomy" id="651182"/>
    <lineage>
        <taxon>Bacteria</taxon>
        <taxon>Pseudomonadati</taxon>
        <taxon>Thermodesulfobacteriota</taxon>
        <taxon>Desulfobacteria</taxon>
        <taxon>Desulfobacterales</taxon>
        <taxon>Desulfobacteraceae</taxon>
        <taxon>Desulfobacula</taxon>
    </lineage>
</organism>
<evidence type="ECO:0000313" key="1">
    <source>
        <dbReference type="EMBL" id="CCK81174.1"/>
    </source>
</evidence>
<evidence type="ECO:0000313" key="2">
    <source>
        <dbReference type="Proteomes" id="UP000007347"/>
    </source>
</evidence>
<proteinExistence type="predicted"/>
<name>K0NAN9_DESTT</name>
<keyword evidence="2" id="KW-1185">Reference proteome</keyword>
<dbReference type="Proteomes" id="UP000007347">
    <property type="component" value="Chromosome"/>
</dbReference>
<reference evidence="1 2" key="1">
    <citation type="journal article" date="2013" name="Environ. Microbiol.">
        <title>Complete genome, catabolic sub-proteomes and key-metabolites of Desulfobacula toluolica Tol2, a marine, aromatic compound-degrading, sulfate-reducing bacterium.</title>
        <authorList>
            <person name="Wohlbrand L."/>
            <person name="Jacob J.H."/>
            <person name="Kube M."/>
            <person name="Mussmann M."/>
            <person name="Jarling R."/>
            <person name="Beck A."/>
            <person name="Amann R."/>
            <person name="Wilkes H."/>
            <person name="Reinhardt R."/>
            <person name="Rabus R."/>
        </authorList>
    </citation>
    <scope>NUCLEOTIDE SEQUENCE [LARGE SCALE GENOMIC DNA]</scope>
    <source>
        <strain evidence="2">DSM 7467 / Tol2</strain>
    </source>
</reference>
<dbReference type="STRING" id="651182.TOL2_C30150"/>
<sequence length="68" mass="7943">MDNCHGQDLVFFCLVCPQQSMKVTVWIFEDFTCKNIHGRFICQNKKSNSYYYSMLGGVLCKKLVIKIK</sequence>
<dbReference type="HOGENOM" id="CLU_2787125_0_0_7"/>